<dbReference type="GO" id="GO:0004519">
    <property type="term" value="F:endonuclease activity"/>
    <property type="evidence" value="ECO:0007669"/>
    <property type="project" value="UniProtKB-KW"/>
</dbReference>
<evidence type="ECO:0000256" key="1">
    <source>
        <dbReference type="ARBA" id="ARBA00004167"/>
    </source>
</evidence>
<evidence type="ECO:0000256" key="11">
    <source>
        <dbReference type="ARBA" id="ARBA00022837"/>
    </source>
</evidence>
<evidence type="ECO:0000256" key="10">
    <source>
        <dbReference type="ARBA" id="ARBA00022801"/>
    </source>
</evidence>
<dbReference type="InterPro" id="IPR035437">
    <property type="entry name" value="SNase_OB-fold_sf"/>
</dbReference>
<evidence type="ECO:0000256" key="12">
    <source>
        <dbReference type="ARBA" id="ARBA00022989"/>
    </source>
</evidence>
<evidence type="ECO:0000256" key="13">
    <source>
        <dbReference type="ARBA" id="ARBA00023128"/>
    </source>
</evidence>
<evidence type="ECO:0000256" key="4">
    <source>
        <dbReference type="ARBA" id="ARBA00013404"/>
    </source>
</evidence>
<comment type="similarity">
    <text evidence="3">Belongs to the LCL3 family.</text>
</comment>
<comment type="caution">
    <text evidence="18">The sequence shown here is derived from an EMBL/GenBank/DDBJ whole genome shotgun (WGS) entry which is preliminary data.</text>
</comment>
<evidence type="ECO:0000256" key="2">
    <source>
        <dbReference type="ARBA" id="ARBA00004173"/>
    </source>
</evidence>
<evidence type="ECO:0000256" key="14">
    <source>
        <dbReference type="ARBA" id="ARBA00023136"/>
    </source>
</evidence>
<evidence type="ECO:0000256" key="6">
    <source>
        <dbReference type="ARBA" id="ARBA00022692"/>
    </source>
</evidence>
<evidence type="ECO:0000256" key="7">
    <source>
        <dbReference type="ARBA" id="ARBA00022722"/>
    </source>
</evidence>
<dbReference type="GO" id="GO:0046872">
    <property type="term" value="F:metal ion binding"/>
    <property type="evidence" value="ECO:0007669"/>
    <property type="project" value="UniProtKB-KW"/>
</dbReference>
<dbReference type="OrthoDB" id="430293at2759"/>
<protein>
    <recommendedName>
        <fullName evidence="4">Probable endonuclease LCL3</fullName>
    </recommendedName>
    <alternativeName>
        <fullName evidence="5">Probable endonuclease lcl3</fullName>
    </alternativeName>
</protein>
<name>A0A9N9KRZ8_9HELO</name>
<keyword evidence="8" id="KW-0479">Metal-binding</keyword>
<dbReference type="PROSITE" id="PS50830">
    <property type="entry name" value="TNASE_3"/>
    <property type="match status" value="1"/>
</dbReference>
<evidence type="ECO:0000313" key="19">
    <source>
        <dbReference type="Proteomes" id="UP000696280"/>
    </source>
</evidence>
<keyword evidence="19" id="KW-1185">Reference proteome</keyword>
<keyword evidence="11" id="KW-0106">Calcium</keyword>
<evidence type="ECO:0000256" key="5">
    <source>
        <dbReference type="ARBA" id="ARBA00014651"/>
    </source>
</evidence>
<feature type="domain" description="TNase-like" evidence="17">
    <location>
        <begin position="81"/>
        <end position="243"/>
    </location>
</feature>
<evidence type="ECO:0000256" key="16">
    <source>
        <dbReference type="SAM" id="Phobius"/>
    </source>
</evidence>
<dbReference type="InterPro" id="IPR016071">
    <property type="entry name" value="Staphylococal_nuclease_OB-fold"/>
</dbReference>
<evidence type="ECO:0000256" key="3">
    <source>
        <dbReference type="ARBA" id="ARBA00005435"/>
    </source>
</evidence>
<keyword evidence="6 16" id="KW-0812">Transmembrane</keyword>
<keyword evidence="13" id="KW-0496">Mitochondrion</keyword>
<keyword evidence="14 16" id="KW-0472">Membrane</keyword>
<evidence type="ECO:0000259" key="17">
    <source>
        <dbReference type="PROSITE" id="PS50830"/>
    </source>
</evidence>
<evidence type="ECO:0000256" key="9">
    <source>
        <dbReference type="ARBA" id="ARBA00022759"/>
    </source>
</evidence>
<dbReference type="GO" id="GO:0005739">
    <property type="term" value="C:mitochondrion"/>
    <property type="evidence" value="ECO:0007669"/>
    <property type="project" value="UniProtKB-SubCell"/>
</dbReference>
<dbReference type="PANTHER" id="PTHR12302:SF3">
    <property type="entry name" value="SERINE_THREONINE-PROTEIN KINASE 31"/>
    <property type="match status" value="1"/>
</dbReference>
<keyword evidence="7" id="KW-0540">Nuclease</keyword>
<dbReference type="Gene3D" id="2.40.50.90">
    <property type="match status" value="1"/>
</dbReference>
<keyword evidence="12 16" id="KW-1133">Transmembrane helix</keyword>
<dbReference type="Pfam" id="PF00565">
    <property type="entry name" value="SNase"/>
    <property type="match status" value="1"/>
</dbReference>
<feature type="transmembrane region" description="Helical" evidence="16">
    <location>
        <begin position="42"/>
        <end position="59"/>
    </location>
</feature>
<dbReference type="SMART" id="SM00318">
    <property type="entry name" value="SNc"/>
    <property type="match status" value="1"/>
</dbReference>
<dbReference type="EMBL" id="CAJVRL010000037">
    <property type="protein sequence ID" value="CAG8950502.1"/>
    <property type="molecule type" value="Genomic_DNA"/>
</dbReference>
<dbReference type="Proteomes" id="UP000696280">
    <property type="component" value="Unassembled WGS sequence"/>
</dbReference>
<dbReference type="GO" id="GO:0016020">
    <property type="term" value="C:membrane"/>
    <property type="evidence" value="ECO:0007669"/>
    <property type="project" value="UniProtKB-SubCell"/>
</dbReference>
<evidence type="ECO:0000256" key="15">
    <source>
        <dbReference type="SAM" id="MobiDB-lite"/>
    </source>
</evidence>
<comment type="subcellular location">
    <subcellularLocation>
        <location evidence="1">Membrane</location>
        <topology evidence="1">Single-pass membrane protein</topology>
    </subcellularLocation>
    <subcellularLocation>
        <location evidence="2">Mitochondrion</location>
    </subcellularLocation>
</comment>
<evidence type="ECO:0000256" key="8">
    <source>
        <dbReference type="ARBA" id="ARBA00022723"/>
    </source>
</evidence>
<accession>A0A9N9KRZ8</accession>
<proteinExistence type="inferred from homology"/>
<sequence>MRWPWSSDPDDKSKRQWGKRKDSRYVTDWSWYDWEHYKDPRTIASTIILTSTLLFAVRFQRNYIRRIPTVAHIRPEFYRKRRLFGTVTSVGDADNFHLFHTPGGRLAGWGWLPGRKVPVKKILLRDRTIRTRIAGIDAPEGAHFGNSSQPHSKEALQWLRDYILDRRVKAYIHRRDQYDRVVATVWVRKGLICRYQDVGLEMLKAGYATVYEANTGAEFGEFEEKYRQAEKVAKRKKVGMWAGDQTNYESPRDFKTRTAKPVQ</sequence>
<keyword evidence="9" id="KW-0255">Endonuclease</keyword>
<dbReference type="SUPFAM" id="SSF50199">
    <property type="entry name" value="Staphylococcal nuclease"/>
    <property type="match status" value="1"/>
</dbReference>
<dbReference type="FunFam" id="2.40.50.90:FF:000029">
    <property type="entry name" value="Probable endonuclease lcl3"/>
    <property type="match status" value="1"/>
</dbReference>
<dbReference type="GO" id="GO:0016787">
    <property type="term" value="F:hydrolase activity"/>
    <property type="evidence" value="ECO:0007669"/>
    <property type="project" value="UniProtKB-KW"/>
</dbReference>
<organism evidence="18 19">
    <name type="scientific">Hymenoscyphus fraxineus</name>
    <dbReference type="NCBI Taxonomy" id="746836"/>
    <lineage>
        <taxon>Eukaryota</taxon>
        <taxon>Fungi</taxon>
        <taxon>Dikarya</taxon>
        <taxon>Ascomycota</taxon>
        <taxon>Pezizomycotina</taxon>
        <taxon>Leotiomycetes</taxon>
        <taxon>Helotiales</taxon>
        <taxon>Helotiaceae</taxon>
        <taxon>Hymenoscyphus</taxon>
    </lineage>
</organism>
<dbReference type="AlphaFoldDB" id="A0A9N9KRZ8"/>
<keyword evidence="10" id="KW-0378">Hydrolase</keyword>
<feature type="region of interest" description="Disordered" evidence="15">
    <location>
        <begin position="244"/>
        <end position="263"/>
    </location>
</feature>
<evidence type="ECO:0000313" key="18">
    <source>
        <dbReference type="EMBL" id="CAG8950502.1"/>
    </source>
</evidence>
<reference evidence="18" key="1">
    <citation type="submission" date="2021-07" db="EMBL/GenBank/DDBJ databases">
        <authorList>
            <person name="Durling M."/>
        </authorList>
    </citation>
    <scope>NUCLEOTIDE SEQUENCE</scope>
</reference>
<dbReference type="PANTHER" id="PTHR12302">
    <property type="entry name" value="EBNA2 BINDING PROTEIN P100"/>
    <property type="match status" value="1"/>
</dbReference>
<gene>
    <name evidence="18" type="ORF">HYFRA_00006999</name>
</gene>